<dbReference type="PANTHER" id="PTHR30562">
    <property type="entry name" value="UVRC/OXIDOREDUCTASE"/>
    <property type="match status" value="1"/>
</dbReference>
<dbReference type="InterPro" id="IPR035901">
    <property type="entry name" value="GIY-YIG_endonuc_sf"/>
</dbReference>
<dbReference type="Gene3D" id="3.40.1440.10">
    <property type="entry name" value="GIY-YIG endonuclease"/>
    <property type="match status" value="1"/>
</dbReference>
<dbReference type="RefSeq" id="WP_369455184.1">
    <property type="nucleotide sequence ID" value="NZ_JBGCUO010000001.1"/>
</dbReference>
<evidence type="ECO:0000256" key="5">
    <source>
        <dbReference type="ARBA" id="ARBA00023204"/>
    </source>
</evidence>
<name>A0ABV4AHF3_9GAMM</name>
<accession>A0ABV4AHF3</accession>
<dbReference type="EMBL" id="JBGCUO010000001">
    <property type="protein sequence ID" value="MEY1661938.1"/>
    <property type="molecule type" value="Genomic_DNA"/>
</dbReference>
<dbReference type="PANTHER" id="PTHR30562:SF1">
    <property type="entry name" value="UVRABC SYSTEM PROTEIN C"/>
    <property type="match status" value="1"/>
</dbReference>
<comment type="caution">
    <text evidence="11">The sequence shown here is derived from an EMBL/GenBank/DDBJ whole genome shotgun (WGS) entry which is preliminary data.</text>
</comment>
<evidence type="ECO:0000259" key="10">
    <source>
        <dbReference type="PROSITE" id="PS50165"/>
    </source>
</evidence>
<dbReference type="Proteomes" id="UP001562065">
    <property type="component" value="Unassembled WGS sequence"/>
</dbReference>
<dbReference type="SMART" id="SM00465">
    <property type="entry name" value="GIYc"/>
    <property type="match status" value="1"/>
</dbReference>
<dbReference type="InterPro" id="IPR001162">
    <property type="entry name" value="UvrC_RNase_H_dom"/>
</dbReference>
<keyword evidence="4 7" id="KW-0267">Excision nuclease</keyword>
<dbReference type="InterPro" id="IPR036876">
    <property type="entry name" value="UVR_dom_sf"/>
</dbReference>
<evidence type="ECO:0000259" key="9">
    <source>
        <dbReference type="PROSITE" id="PS50164"/>
    </source>
</evidence>
<dbReference type="InterPro" id="IPR010994">
    <property type="entry name" value="RuvA_2-like"/>
</dbReference>
<feature type="domain" description="UVR" evidence="8">
    <location>
        <begin position="209"/>
        <end position="244"/>
    </location>
</feature>
<dbReference type="PROSITE" id="PS50165">
    <property type="entry name" value="UVRC"/>
    <property type="match status" value="1"/>
</dbReference>
<dbReference type="Pfam" id="PF22920">
    <property type="entry name" value="UvrC_RNaseH"/>
    <property type="match status" value="1"/>
</dbReference>
<dbReference type="PROSITE" id="PS50151">
    <property type="entry name" value="UVR"/>
    <property type="match status" value="1"/>
</dbReference>
<evidence type="ECO:0000256" key="6">
    <source>
        <dbReference type="ARBA" id="ARBA00023236"/>
    </source>
</evidence>
<dbReference type="SMART" id="SM00278">
    <property type="entry name" value="HhH1"/>
    <property type="match status" value="2"/>
</dbReference>
<organism evidence="11 12">
    <name type="scientific">Isoalcanivorax beigongshangi</name>
    <dbReference type="NCBI Taxonomy" id="3238810"/>
    <lineage>
        <taxon>Bacteria</taxon>
        <taxon>Pseudomonadati</taxon>
        <taxon>Pseudomonadota</taxon>
        <taxon>Gammaproteobacteria</taxon>
        <taxon>Oceanospirillales</taxon>
        <taxon>Alcanivoracaceae</taxon>
        <taxon>Isoalcanivorax</taxon>
    </lineage>
</organism>
<dbReference type="InterPro" id="IPR038476">
    <property type="entry name" value="UvrC_RNase_H_dom_sf"/>
</dbReference>
<dbReference type="CDD" id="cd10434">
    <property type="entry name" value="GIY-YIG_UvrC_Cho"/>
    <property type="match status" value="1"/>
</dbReference>
<dbReference type="InterPro" id="IPR041663">
    <property type="entry name" value="DisA/LigA_HHH"/>
</dbReference>
<dbReference type="Gene3D" id="3.30.420.340">
    <property type="entry name" value="UvrC, RNAse H endonuclease domain"/>
    <property type="match status" value="1"/>
</dbReference>
<evidence type="ECO:0000256" key="7">
    <source>
        <dbReference type="HAMAP-Rule" id="MF_00203"/>
    </source>
</evidence>
<feature type="domain" description="GIY-YIG" evidence="9">
    <location>
        <begin position="21"/>
        <end position="99"/>
    </location>
</feature>
<dbReference type="Pfam" id="PF12826">
    <property type="entry name" value="HHH_2"/>
    <property type="match status" value="1"/>
</dbReference>
<protein>
    <recommendedName>
        <fullName evidence="7">UvrABC system protein C</fullName>
        <shortName evidence="7">Protein UvrC</shortName>
    </recommendedName>
    <alternativeName>
        <fullName evidence="7">Excinuclease ABC subunit C</fullName>
    </alternativeName>
</protein>
<feature type="domain" description="UvrC family homology region profile" evidence="10">
    <location>
        <begin position="259"/>
        <end position="485"/>
    </location>
</feature>
<evidence type="ECO:0000256" key="3">
    <source>
        <dbReference type="ARBA" id="ARBA00022769"/>
    </source>
</evidence>
<evidence type="ECO:0000313" key="11">
    <source>
        <dbReference type="EMBL" id="MEY1661938.1"/>
    </source>
</evidence>
<keyword evidence="12" id="KW-1185">Reference proteome</keyword>
<dbReference type="PROSITE" id="PS50164">
    <property type="entry name" value="GIY_YIG"/>
    <property type="match status" value="1"/>
</dbReference>
<dbReference type="Gene3D" id="1.10.150.20">
    <property type="entry name" value="5' to 3' exonuclease, C-terminal subdomain"/>
    <property type="match status" value="1"/>
</dbReference>
<dbReference type="NCBIfam" id="TIGR00194">
    <property type="entry name" value="uvrC"/>
    <property type="match status" value="1"/>
</dbReference>
<dbReference type="InterPro" id="IPR050066">
    <property type="entry name" value="UvrABC_protein_C"/>
</dbReference>
<dbReference type="InterPro" id="IPR003583">
    <property type="entry name" value="Hlx-hairpin-Hlx_DNA-bd_motif"/>
</dbReference>
<dbReference type="SUPFAM" id="SSF47781">
    <property type="entry name" value="RuvA domain 2-like"/>
    <property type="match status" value="1"/>
</dbReference>
<evidence type="ECO:0000256" key="1">
    <source>
        <dbReference type="ARBA" id="ARBA00022490"/>
    </source>
</evidence>
<reference evidence="11 12" key="1">
    <citation type="submission" date="2024-07" db="EMBL/GenBank/DDBJ databases">
        <authorList>
            <person name="Ren Q."/>
        </authorList>
    </citation>
    <scope>NUCLEOTIDE SEQUENCE [LARGE SCALE GENOMIC DNA]</scope>
    <source>
        <strain evidence="11 12">REN37</strain>
    </source>
</reference>
<comment type="similarity">
    <text evidence="7">Belongs to the UvrC family.</text>
</comment>
<dbReference type="Pfam" id="PF01541">
    <property type="entry name" value="GIY-YIG"/>
    <property type="match status" value="1"/>
</dbReference>
<dbReference type="NCBIfam" id="NF001824">
    <property type="entry name" value="PRK00558.1-5"/>
    <property type="match status" value="1"/>
</dbReference>
<dbReference type="Pfam" id="PF08459">
    <property type="entry name" value="UvrC_RNaseH_dom"/>
    <property type="match status" value="1"/>
</dbReference>
<evidence type="ECO:0000256" key="4">
    <source>
        <dbReference type="ARBA" id="ARBA00022881"/>
    </source>
</evidence>
<sequence>MFNPETTVPFDSAQFLRHCSRRPGVYRMYGADDSILYVGKARDLQARLNSYFQKNVSSVKTRALVQRIARIATTVTADDTEALLLEQALIKELRPPYNILLRDDKSYPYIRISTEQAFPRVSFHRGKRRSGTRYFGPYPSAGSVREGLATVEKVFRLRNCPDSYFNNRTRPCLQYQIKRCTGPCVGLVSEADYRSQVSLAIDFLEGRDTAVSQQLEQRMLDAAQAQDFERAAELRDQLAAIRQVQQKQYVDTQRGDADVLAVASAPGVVVVELLMVRQGRVLGHQSYFPRYRGEETEQDVLEAFLAQYYLNDLGDQALPAEVLLDRQVEVADTLADALKQSRGRRVRFASAVRGERAGWLRMAQANANQSLAAHLATQSNLDQRFAALGELLKSTPPQRIECFDISHTGGENAVASCVVFGPEGAIKGDYRRFNVSPPQAGDDYAALAEAVTRRYERVTREGKALPELLLIDGGKGQVRAVHDALALLTLPDGMRVLGISKGPSRKAGLEVLHPVQGAPLIPGADHPGLHLLQQVRDEAHRFAITGHRARRGKTRSSSSLEGIPGIGPRRRQQLLRHFGGLAQLRDASREAIAAVPGISDVLATSIYEWLHD</sequence>
<proteinExistence type="inferred from homology"/>
<dbReference type="InterPro" id="IPR000305">
    <property type="entry name" value="GIY-YIG_endonuc"/>
</dbReference>
<comment type="subunit">
    <text evidence="7">Interacts with UvrB in an incision complex.</text>
</comment>
<dbReference type="InterPro" id="IPR001943">
    <property type="entry name" value="UVR_dom"/>
</dbReference>
<keyword evidence="6 7" id="KW-0742">SOS response</keyword>
<dbReference type="InterPro" id="IPR047296">
    <property type="entry name" value="GIY-YIG_UvrC_Cho"/>
</dbReference>
<keyword evidence="2 7" id="KW-0227">DNA damage</keyword>
<dbReference type="Pfam" id="PF02151">
    <property type="entry name" value="UVR"/>
    <property type="match status" value="1"/>
</dbReference>
<comment type="subcellular location">
    <subcellularLocation>
        <location evidence="7">Cytoplasm</location>
    </subcellularLocation>
</comment>
<evidence type="ECO:0000313" key="12">
    <source>
        <dbReference type="Proteomes" id="UP001562065"/>
    </source>
</evidence>
<comment type="function">
    <text evidence="7">The UvrABC repair system catalyzes the recognition and processing of DNA lesions. UvrC both incises the 5' and 3' sides of the lesion. The N-terminal half is responsible for the 3' incision and the C-terminal half is responsible for the 5' incision.</text>
</comment>
<keyword evidence="1 7" id="KW-0963">Cytoplasm</keyword>
<dbReference type="HAMAP" id="MF_00203">
    <property type="entry name" value="UvrC"/>
    <property type="match status" value="1"/>
</dbReference>
<evidence type="ECO:0000259" key="8">
    <source>
        <dbReference type="PROSITE" id="PS50151"/>
    </source>
</evidence>
<dbReference type="SUPFAM" id="SSF46600">
    <property type="entry name" value="C-terminal UvrC-binding domain of UvrB"/>
    <property type="match status" value="1"/>
</dbReference>
<keyword evidence="3 7" id="KW-0228">DNA excision</keyword>
<evidence type="ECO:0000256" key="2">
    <source>
        <dbReference type="ARBA" id="ARBA00022763"/>
    </source>
</evidence>
<dbReference type="SUPFAM" id="SSF82771">
    <property type="entry name" value="GIY-YIG endonuclease"/>
    <property type="match status" value="1"/>
</dbReference>
<gene>
    <name evidence="7 11" type="primary">uvrC</name>
    <name evidence="11" type="ORF">AB5I84_07215</name>
</gene>
<dbReference type="Gene3D" id="4.10.860.10">
    <property type="entry name" value="UVR domain"/>
    <property type="match status" value="1"/>
</dbReference>
<dbReference type="InterPro" id="IPR004791">
    <property type="entry name" value="UvrC"/>
</dbReference>
<keyword evidence="5 7" id="KW-0234">DNA repair</keyword>